<dbReference type="AlphaFoldDB" id="N6VZT6"/>
<keyword evidence="2" id="KW-0997">Cell inner membrane</keyword>
<dbReference type="PATRIC" id="fig|626887.3.peg.3701"/>
<dbReference type="RefSeq" id="WP_004581639.1">
    <property type="nucleotide sequence ID" value="NZ_AP028878.1"/>
</dbReference>
<dbReference type="Pfam" id="PF07429">
    <property type="entry name" value="Glyco_transf_56"/>
    <property type="match status" value="1"/>
</dbReference>
<proteinExistence type="predicted"/>
<evidence type="ECO:0000256" key="3">
    <source>
        <dbReference type="ARBA" id="ARBA00022676"/>
    </source>
</evidence>
<dbReference type="STRING" id="626887.J057_18500"/>
<evidence type="ECO:0000313" key="7">
    <source>
        <dbReference type="Proteomes" id="UP000013165"/>
    </source>
</evidence>
<dbReference type="OrthoDB" id="1083028at2"/>
<evidence type="ECO:0000256" key="5">
    <source>
        <dbReference type="ARBA" id="ARBA00023136"/>
    </source>
</evidence>
<dbReference type="EMBL" id="APLQ01000014">
    <property type="protein sequence ID" value="ENO13414.1"/>
    <property type="molecule type" value="Genomic_DNA"/>
</dbReference>
<dbReference type="Proteomes" id="UP000013165">
    <property type="component" value="Unassembled WGS sequence"/>
</dbReference>
<comment type="caution">
    <text evidence="6">The sequence shown here is derived from an EMBL/GenBank/DDBJ whole genome shotgun (WGS) entry which is preliminary data.</text>
</comment>
<gene>
    <name evidence="6" type="ORF">J057_18500</name>
</gene>
<dbReference type="GO" id="GO:0008417">
    <property type="term" value="F:fucosyltransferase activity"/>
    <property type="evidence" value="ECO:0007669"/>
    <property type="project" value="InterPro"/>
</dbReference>
<keyword evidence="1" id="KW-1003">Cell membrane</keyword>
<dbReference type="InterPro" id="IPR009993">
    <property type="entry name" value="WecF"/>
</dbReference>
<dbReference type="HOGENOM" id="CLU_061161_1_0_6"/>
<keyword evidence="3 6" id="KW-0328">Glycosyltransferase</keyword>
<sequence length="385" mass="44503">MRILHVATDDKFIDHAFDLFEAAFPKQNDVLIISKSFNLKYVKLVPKKLSLVRFSIKRRPKVRRSFYENYDAVFFHSLDDLIYPEVYNIPEHLPKIWLGWGYDYYELIGTSSELLLPKTRLLIDELRKNNTLRIVGASFGRALLALGFSKSREKAIEKISLFSPVLPNEYELVRKARKWQDFPRSASWNYGTIEDNLIRGFERHQVSGDAILVGNSASPNCNHAEAFDFLLAQNLKNRKFIVPLSYGNKLYARKVIESGECYFGVDFVPLQEFLPIKDYVAMIKKCGYVIMNHRRQQAVGNIVIMLYLGARVFVREENLVYTFFKKLGVSLSTVQELEVNPGLLNLPLSDEERETNRKAVSVYWSRERGIERTNILVEQAVGNIS</sequence>
<keyword evidence="4 6" id="KW-0808">Transferase</keyword>
<reference evidence="6 7" key="1">
    <citation type="journal article" date="2013" name="Genome Announc.">
        <title>Genome Sequence of the Polycyclic Aromatic Hydrocarbon-Degrading Bacterium Strain Marinobacter nanhaiticus D15-8WT.</title>
        <authorList>
            <person name="Cui Z."/>
            <person name="Gao W."/>
            <person name="Li Q."/>
            <person name="Xu G."/>
            <person name="Zheng L."/>
        </authorList>
    </citation>
    <scope>NUCLEOTIDE SEQUENCE [LARGE SCALE GENOMIC DNA]</scope>
    <source>
        <strain evidence="6 7">D15-8W</strain>
    </source>
</reference>
<name>N6VZT6_9GAMM</name>
<dbReference type="GO" id="GO:0009246">
    <property type="term" value="P:enterobacterial common antigen biosynthetic process"/>
    <property type="evidence" value="ECO:0007669"/>
    <property type="project" value="InterPro"/>
</dbReference>
<evidence type="ECO:0000256" key="4">
    <source>
        <dbReference type="ARBA" id="ARBA00022679"/>
    </source>
</evidence>
<evidence type="ECO:0000256" key="2">
    <source>
        <dbReference type="ARBA" id="ARBA00022519"/>
    </source>
</evidence>
<keyword evidence="7" id="KW-1185">Reference proteome</keyword>
<evidence type="ECO:0000313" key="6">
    <source>
        <dbReference type="EMBL" id="ENO13414.1"/>
    </source>
</evidence>
<organism evidence="6 7">
    <name type="scientific">Marinobacter nanhaiticus D15-8W</name>
    <dbReference type="NCBI Taxonomy" id="626887"/>
    <lineage>
        <taxon>Bacteria</taxon>
        <taxon>Pseudomonadati</taxon>
        <taxon>Pseudomonadota</taxon>
        <taxon>Gammaproteobacteria</taxon>
        <taxon>Pseudomonadales</taxon>
        <taxon>Marinobacteraceae</taxon>
        <taxon>Marinobacter</taxon>
    </lineage>
</organism>
<keyword evidence="5" id="KW-0472">Membrane</keyword>
<dbReference type="eggNOG" id="ENOG5032RNI">
    <property type="taxonomic scope" value="Bacteria"/>
</dbReference>
<accession>N6VZT6</accession>
<evidence type="ECO:0000256" key="1">
    <source>
        <dbReference type="ARBA" id="ARBA00022475"/>
    </source>
</evidence>
<protein>
    <submittedName>
        <fullName evidence="6">4-alpha-L-fucosyltransferase (Fuc4NAc transferase)</fullName>
    </submittedName>
</protein>